<evidence type="ECO:0000256" key="1">
    <source>
        <dbReference type="ARBA" id="ARBA00009580"/>
    </source>
</evidence>
<dbReference type="EC" id="3.1.3.48" evidence="2"/>
<sequence length="261" mass="29043">MSEAIVLDRLVECRRIFNFRDYGGYATPHGRLRERRLFRSAQHFDATPEDLATVAGLGLGAVIDLRGKSERIAAPCPRPDGFDAEVILIEDETVTQAPHVEAARGAMDADQARESMMNTYRTMPFRPVLMELYTRYFARLADLDRPTLIHCLAGKDRTGIAVALLHHLVGVHPDDMMADYLLTNITGNIEARVAAGGLHIKAIFGDMTDDGLRALMSVEPRYLQNGFAAMVERYGSIDGYLRDGLGVTPEQREKIIARLVE</sequence>
<dbReference type="Pfam" id="PF13350">
    <property type="entry name" value="Y_phosphatase3"/>
    <property type="match status" value="1"/>
</dbReference>
<protein>
    <submittedName>
        <fullName evidence="2">Tyrosine-protein phosphatase</fullName>
        <ecNumber evidence="2">3.1.3.48</ecNumber>
    </submittedName>
</protein>
<dbReference type="PROSITE" id="PS00383">
    <property type="entry name" value="TYR_PHOSPHATASE_1"/>
    <property type="match status" value="1"/>
</dbReference>
<name>A0ABT8ZZ73_9SPHN</name>
<dbReference type="InterPro" id="IPR026893">
    <property type="entry name" value="Tyr/Ser_Pase_IphP-type"/>
</dbReference>
<organism evidence="2 3">
    <name type="scientific">Sphingomonas immobilis</name>
    <dbReference type="NCBI Taxonomy" id="3063997"/>
    <lineage>
        <taxon>Bacteria</taxon>
        <taxon>Pseudomonadati</taxon>
        <taxon>Pseudomonadota</taxon>
        <taxon>Alphaproteobacteria</taxon>
        <taxon>Sphingomonadales</taxon>
        <taxon>Sphingomonadaceae</taxon>
        <taxon>Sphingomonas</taxon>
    </lineage>
</organism>
<dbReference type="PANTHER" id="PTHR31126">
    <property type="entry name" value="TYROSINE-PROTEIN PHOSPHATASE"/>
    <property type="match status" value="1"/>
</dbReference>
<dbReference type="Proteomes" id="UP001176468">
    <property type="component" value="Unassembled WGS sequence"/>
</dbReference>
<dbReference type="PANTHER" id="PTHR31126:SF1">
    <property type="entry name" value="TYROSINE SPECIFIC PROTEIN PHOSPHATASES DOMAIN-CONTAINING PROTEIN"/>
    <property type="match status" value="1"/>
</dbReference>
<proteinExistence type="inferred from homology"/>
<reference evidence="2" key="1">
    <citation type="submission" date="2023-07" db="EMBL/GenBank/DDBJ databases">
        <authorList>
            <person name="Kim M.K."/>
        </authorList>
    </citation>
    <scope>NUCLEOTIDE SEQUENCE</scope>
    <source>
        <strain evidence="2">CA1-15</strain>
    </source>
</reference>
<accession>A0ABT8ZZ73</accession>
<evidence type="ECO:0000313" key="3">
    <source>
        <dbReference type="Proteomes" id="UP001176468"/>
    </source>
</evidence>
<dbReference type="InterPro" id="IPR016130">
    <property type="entry name" value="Tyr_Pase_AS"/>
</dbReference>
<comment type="caution">
    <text evidence="2">The sequence shown here is derived from an EMBL/GenBank/DDBJ whole genome shotgun (WGS) entry which is preliminary data.</text>
</comment>
<keyword evidence="3" id="KW-1185">Reference proteome</keyword>
<evidence type="ECO:0000313" key="2">
    <source>
        <dbReference type="EMBL" id="MDO7842285.1"/>
    </source>
</evidence>
<keyword evidence="2" id="KW-0378">Hydrolase</keyword>
<dbReference type="RefSeq" id="WP_304560752.1">
    <property type="nucleotide sequence ID" value="NZ_JAUQSZ010000004.1"/>
</dbReference>
<dbReference type="InterPro" id="IPR029021">
    <property type="entry name" value="Prot-tyrosine_phosphatase-like"/>
</dbReference>
<gene>
    <name evidence="2" type="ORF">Q5H94_08095</name>
</gene>
<comment type="similarity">
    <text evidence="1">Belongs to the protein-tyrosine phosphatase family.</text>
</comment>
<dbReference type="SUPFAM" id="SSF52799">
    <property type="entry name" value="(Phosphotyrosine protein) phosphatases II"/>
    <property type="match status" value="1"/>
</dbReference>
<dbReference type="GO" id="GO:0004725">
    <property type="term" value="F:protein tyrosine phosphatase activity"/>
    <property type="evidence" value="ECO:0007669"/>
    <property type="project" value="UniProtKB-EC"/>
</dbReference>
<dbReference type="EMBL" id="JAUQSZ010000004">
    <property type="protein sequence ID" value="MDO7842285.1"/>
    <property type="molecule type" value="Genomic_DNA"/>
</dbReference>
<dbReference type="Gene3D" id="3.90.190.10">
    <property type="entry name" value="Protein tyrosine phosphatase superfamily"/>
    <property type="match status" value="1"/>
</dbReference>